<gene>
    <name evidence="2" type="ORF">QWY81_08725</name>
</gene>
<organism evidence="2 3">
    <name type="scientific">Polaribacter sejongensis</name>
    <dbReference type="NCBI Taxonomy" id="985043"/>
    <lineage>
        <taxon>Bacteria</taxon>
        <taxon>Pseudomonadati</taxon>
        <taxon>Bacteroidota</taxon>
        <taxon>Flavobacteriia</taxon>
        <taxon>Flavobacteriales</taxon>
        <taxon>Flavobacteriaceae</taxon>
    </lineage>
</organism>
<comment type="caution">
    <text evidence="2">The sequence shown here is derived from an EMBL/GenBank/DDBJ whole genome shotgun (WGS) entry which is preliminary data.</text>
</comment>
<dbReference type="RefSeq" id="WP_261973132.1">
    <property type="nucleotide sequence ID" value="NZ_CP103460.1"/>
</dbReference>
<sequence>MIYYKKINLGYSKLILNLCGKGFIWMIFFLGVTLSGCEKESTTVENNDEYYVKYIVNSQTIYSASRTARIKSENNSNKNFTFNGSKWEMIVGPVQKGFHSSIDASYDTAQTLARTYIDVEIHVSKNNVPFALKANNNSTDVRMSASTNYTIY</sequence>
<name>A0AAJ1QX58_9FLAO</name>
<proteinExistence type="predicted"/>
<accession>A0AAJ1QX58</accession>
<keyword evidence="1" id="KW-0472">Membrane</keyword>
<feature type="transmembrane region" description="Helical" evidence="1">
    <location>
        <begin position="14"/>
        <end position="34"/>
    </location>
</feature>
<protein>
    <recommendedName>
        <fullName evidence="4">Lipoprotein</fullName>
    </recommendedName>
</protein>
<keyword evidence="1" id="KW-0812">Transmembrane</keyword>
<evidence type="ECO:0000313" key="3">
    <source>
        <dbReference type="Proteomes" id="UP001228636"/>
    </source>
</evidence>
<dbReference type="AlphaFoldDB" id="A0AAJ1QX58"/>
<evidence type="ECO:0008006" key="4">
    <source>
        <dbReference type="Google" id="ProtNLM"/>
    </source>
</evidence>
<evidence type="ECO:0000256" key="1">
    <source>
        <dbReference type="SAM" id="Phobius"/>
    </source>
</evidence>
<reference evidence="2 3" key="1">
    <citation type="journal article" date="2014" name="Int. J. Syst. Evol. Microbiol.">
        <title>Complete genome sequence of Corynebacterium casei LMG S-19264T (=DSM 44701T), isolated from a smear-ripened cheese.</title>
        <authorList>
            <consortium name="US DOE Joint Genome Institute (JGI-PGF)"/>
            <person name="Walter F."/>
            <person name="Albersmeier A."/>
            <person name="Kalinowski J."/>
            <person name="Ruckert C."/>
        </authorList>
    </citation>
    <scope>NUCLEOTIDE SEQUENCE [LARGE SCALE GENOMIC DNA]</scope>
    <source>
        <strain evidence="2 3">CECT 8670</strain>
    </source>
</reference>
<dbReference type="EMBL" id="JAUFQH010000006">
    <property type="protein sequence ID" value="MDN3619533.1"/>
    <property type="molecule type" value="Genomic_DNA"/>
</dbReference>
<dbReference type="Proteomes" id="UP001228636">
    <property type="component" value="Unassembled WGS sequence"/>
</dbReference>
<evidence type="ECO:0000313" key="2">
    <source>
        <dbReference type="EMBL" id="MDN3619533.1"/>
    </source>
</evidence>
<keyword evidence="1" id="KW-1133">Transmembrane helix</keyword>